<keyword evidence="6" id="KW-0234">DNA repair</keyword>
<evidence type="ECO:0000256" key="5">
    <source>
        <dbReference type="ARBA" id="ARBA00022840"/>
    </source>
</evidence>
<keyword evidence="5" id="KW-0067">ATP-binding</keyword>
<protein>
    <recommendedName>
        <fullName evidence="2">DNA repair protein RecN</fullName>
    </recommendedName>
    <alternativeName>
        <fullName evidence="7">Recombination protein N</fullName>
    </alternativeName>
</protein>
<dbReference type="GO" id="GO:0005524">
    <property type="term" value="F:ATP binding"/>
    <property type="evidence" value="ECO:0007669"/>
    <property type="project" value="UniProtKB-KW"/>
</dbReference>
<organism evidence="8">
    <name type="scientific">marine sediment metagenome</name>
    <dbReference type="NCBI Taxonomy" id="412755"/>
    <lineage>
        <taxon>unclassified sequences</taxon>
        <taxon>metagenomes</taxon>
        <taxon>ecological metagenomes</taxon>
    </lineage>
</organism>
<evidence type="ECO:0000256" key="4">
    <source>
        <dbReference type="ARBA" id="ARBA00022763"/>
    </source>
</evidence>
<keyword evidence="4" id="KW-0227">DNA damage</keyword>
<dbReference type="PANTHER" id="PTHR11059">
    <property type="entry name" value="DNA REPAIR PROTEIN RECN"/>
    <property type="match status" value="1"/>
</dbReference>
<dbReference type="GO" id="GO:0006281">
    <property type="term" value="P:DNA repair"/>
    <property type="evidence" value="ECO:0007669"/>
    <property type="project" value="UniProtKB-KW"/>
</dbReference>
<feature type="non-terminal residue" evidence="8">
    <location>
        <position position="187"/>
    </location>
</feature>
<comment type="similarity">
    <text evidence="1">Belongs to the RecN family.</text>
</comment>
<evidence type="ECO:0000256" key="6">
    <source>
        <dbReference type="ARBA" id="ARBA00023204"/>
    </source>
</evidence>
<dbReference type="GO" id="GO:0009432">
    <property type="term" value="P:SOS response"/>
    <property type="evidence" value="ECO:0007669"/>
    <property type="project" value="TreeGrafter"/>
</dbReference>
<gene>
    <name evidence="8" type="ORF">S03H2_59742</name>
</gene>
<evidence type="ECO:0000313" key="8">
    <source>
        <dbReference type="EMBL" id="GAH84582.1"/>
    </source>
</evidence>
<evidence type="ECO:0000256" key="2">
    <source>
        <dbReference type="ARBA" id="ARBA00021315"/>
    </source>
</evidence>
<dbReference type="EMBL" id="BARU01038428">
    <property type="protein sequence ID" value="GAH84582.1"/>
    <property type="molecule type" value="Genomic_DNA"/>
</dbReference>
<evidence type="ECO:0000256" key="3">
    <source>
        <dbReference type="ARBA" id="ARBA00022741"/>
    </source>
</evidence>
<name>X1IS92_9ZZZZ</name>
<reference evidence="8" key="1">
    <citation type="journal article" date="2014" name="Front. Microbiol.">
        <title>High frequency of phylogenetically diverse reductive dehalogenase-homologous genes in deep subseafloor sedimentary metagenomes.</title>
        <authorList>
            <person name="Kawai M."/>
            <person name="Futagami T."/>
            <person name="Toyoda A."/>
            <person name="Takaki Y."/>
            <person name="Nishi S."/>
            <person name="Hori S."/>
            <person name="Arai W."/>
            <person name="Tsubouchi T."/>
            <person name="Morono Y."/>
            <person name="Uchiyama I."/>
            <person name="Ito T."/>
            <person name="Fujiyama A."/>
            <person name="Inagaki F."/>
            <person name="Takami H."/>
        </authorList>
    </citation>
    <scope>NUCLEOTIDE SEQUENCE</scope>
    <source>
        <strain evidence="8">Expedition CK06-06</strain>
    </source>
</reference>
<comment type="caution">
    <text evidence="8">The sequence shown here is derived from an EMBL/GenBank/DDBJ whole genome shotgun (WGS) entry which is preliminary data.</text>
</comment>
<evidence type="ECO:0000256" key="7">
    <source>
        <dbReference type="ARBA" id="ARBA00033408"/>
    </source>
</evidence>
<sequence>MGPVVDMHGQHEHQTLLNPDRHLEFVDAFGGLSGEVDAVTEAYRIFSATKRRLKSFLQNEEERRRRIELLEYQIEELASTELKPGEEEMLREEREFLRSAEHIADLAEEAGSIMESEEDFALLPTSARLKDVMEKLARLDGAVTDHSGQTTELYYQLEELGRFLRDYRASLDFSPQRLEEVEGRLAQ</sequence>
<proteinExistence type="inferred from homology"/>
<dbReference type="InterPro" id="IPR004604">
    <property type="entry name" value="DNA_recomb/repair_RecN"/>
</dbReference>
<evidence type="ECO:0000256" key="1">
    <source>
        <dbReference type="ARBA" id="ARBA00009441"/>
    </source>
</evidence>
<dbReference type="InterPro" id="IPR027417">
    <property type="entry name" value="P-loop_NTPase"/>
</dbReference>
<dbReference type="AlphaFoldDB" id="X1IS92"/>
<accession>X1IS92</accession>
<dbReference type="Gene3D" id="3.40.50.300">
    <property type="entry name" value="P-loop containing nucleotide triphosphate hydrolases"/>
    <property type="match status" value="1"/>
</dbReference>
<dbReference type="SUPFAM" id="SSF52540">
    <property type="entry name" value="P-loop containing nucleoside triphosphate hydrolases"/>
    <property type="match status" value="1"/>
</dbReference>
<dbReference type="GO" id="GO:0006310">
    <property type="term" value="P:DNA recombination"/>
    <property type="evidence" value="ECO:0007669"/>
    <property type="project" value="InterPro"/>
</dbReference>
<dbReference type="GO" id="GO:0043590">
    <property type="term" value="C:bacterial nucleoid"/>
    <property type="evidence" value="ECO:0007669"/>
    <property type="project" value="TreeGrafter"/>
</dbReference>
<keyword evidence="3" id="KW-0547">Nucleotide-binding</keyword>
<dbReference type="PANTHER" id="PTHR11059:SF0">
    <property type="entry name" value="DNA REPAIR PROTEIN RECN"/>
    <property type="match status" value="1"/>
</dbReference>